<dbReference type="InterPro" id="IPR000531">
    <property type="entry name" value="Beta-barrel_TonB"/>
</dbReference>
<evidence type="ECO:0000256" key="2">
    <source>
        <dbReference type="ARBA" id="ARBA00009810"/>
    </source>
</evidence>
<organism evidence="16 17">
    <name type="scientific">Massilia aerilata</name>
    <dbReference type="NCBI Taxonomy" id="453817"/>
    <lineage>
        <taxon>Bacteria</taxon>
        <taxon>Pseudomonadati</taxon>
        <taxon>Pseudomonadota</taxon>
        <taxon>Betaproteobacteria</taxon>
        <taxon>Burkholderiales</taxon>
        <taxon>Oxalobacteraceae</taxon>
        <taxon>Telluria group</taxon>
        <taxon>Massilia</taxon>
    </lineage>
</organism>
<dbReference type="InterPro" id="IPR036942">
    <property type="entry name" value="Beta-barrel_TonB_sf"/>
</dbReference>
<dbReference type="InterPro" id="IPR012910">
    <property type="entry name" value="Plug_dom"/>
</dbReference>
<keyword evidence="13" id="KW-0732">Signal</keyword>
<keyword evidence="4 10" id="KW-1134">Transmembrane beta strand</keyword>
<keyword evidence="3 10" id="KW-0813">Transport</keyword>
<dbReference type="PROSITE" id="PS52016">
    <property type="entry name" value="TONB_DEPENDENT_REC_3"/>
    <property type="match status" value="1"/>
</dbReference>
<evidence type="ECO:0000259" key="15">
    <source>
        <dbReference type="Pfam" id="PF07715"/>
    </source>
</evidence>
<feature type="signal peptide" evidence="13">
    <location>
        <begin position="1"/>
        <end position="25"/>
    </location>
</feature>
<feature type="region of interest" description="Disordered" evidence="12">
    <location>
        <begin position="381"/>
        <end position="405"/>
    </location>
</feature>
<dbReference type="PANTHER" id="PTHR40980">
    <property type="entry name" value="PLUG DOMAIN-CONTAINING PROTEIN"/>
    <property type="match status" value="1"/>
</dbReference>
<dbReference type="Pfam" id="PF07715">
    <property type="entry name" value="Plug"/>
    <property type="match status" value="1"/>
</dbReference>
<comment type="similarity">
    <text evidence="2 10 11">Belongs to the TonB-dependent receptor family.</text>
</comment>
<evidence type="ECO:0000256" key="4">
    <source>
        <dbReference type="ARBA" id="ARBA00022452"/>
    </source>
</evidence>
<sequence length="736" mass="80563">MILKQHRIAAAVQLALLTLPAAALAQTAPAAPAAPAEAVSAKPAKKDAIATVEVKGAAGSYDPRRDDTASKTVMNADEIRKFGDTNVYDVLKRAPGVIVAGKTLRMNGLGNGYTQILVNGDRPPPGFNMDTLTPDQIERIEIIRAASAEYSMQAIAGTINIVLKKVIAKPQRDLRLAYANAPTNHNYSVSGTWGDKAGKLSYFVSAFLYGGDNSNVSTGGASLTLPSGEVTQLRTTRSEGSGSYRGAMLFPRLSWKFDNGDELSASSMLQSSRNGWDGTTHNANLVGSFASPDYVDYTYRSPNSMTMAAGEIGWIAKLAGGKLDLKLSGDRNRNGDEQFNEMFTAGRGQRLLRDWDSVNRGHRATLRGKYTRSLFDGHNLSTGLEGSVQESEQTRDRHDQLNQDAPTRLIETFAPKISRLAGYLQDEWSVDKQFSVYLGARWEGVQTDSEADSGPVGHFSTSSRNHVLSPVAQTLYKFPDGSGRQLRLAYTRTYKAPTVDQLTARRYETAVNTRFAADSGGNPNLRPELANGIDVTFEQFLKSGAMVSASVSRRAISDYIRTTLDVDENGRWVYRPLNDGDALVRTLQLEAKAPGKALSPALGAFDLRASFSRNWSRVSSVPGPGNRLDGQTPMSATAGIDYRKGDLTLGGSMNWQHGGWVKVSEAESQFQQSRRDLDVYLLYKFNPRYQLRVSAYNLLGQDMNSDRIYRDAAGTSRETSFNPQYRRVAANIEMKF</sequence>
<dbReference type="PANTHER" id="PTHR40980:SF4">
    <property type="entry name" value="TONB-DEPENDENT RECEPTOR-LIKE BETA-BARREL DOMAIN-CONTAINING PROTEIN"/>
    <property type="match status" value="1"/>
</dbReference>
<name>A0ABW0RXM8_9BURK</name>
<evidence type="ECO:0000256" key="7">
    <source>
        <dbReference type="ARBA" id="ARBA00023136"/>
    </source>
</evidence>
<protein>
    <submittedName>
        <fullName evidence="16">TonB-dependent receptor plug domain-containing protein</fullName>
    </submittedName>
</protein>
<feature type="domain" description="TonB-dependent receptor-like beta-barrel" evidence="14">
    <location>
        <begin position="241"/>
        <end position="698"/>
    </location>
</feature>
<feature type="domain" description="TonB-dependent receptor plug" evidence="15">
    <location>
        <begin position="64"/>
        <end position="158"/>
    </location>
</feature>
<evidence type="ECO:0000256" key="9">
    <source>
        <dbReference type="ARBA" id="ARBA00023237"/>
    </source>
</evidence>
<evidence type="ECO:0000256" key="5">
    <source>
        <dbReference type="ARBA" id="ARBA00022692"/>
    </source>
</evidence>
<feature type="chain" id="PRO_5046360423" evidence="13">
    <location>
        <begin position="26"/>
        <end position="736"/>
    </location>
</feature>
<dbReference type="InterPro" id="IPR039426">
    <property type="entry name" value="TonB-dep_rcpt-like"/>
</dbReference>
<evidence type="ECO:0000256" key="10">
    <source>
        <dbReference type="PROSITE-ProRule" id="PRU01360"/>
    </source>
</evidence>
<dbReference type="EMBL" id="JBHSMZ010000004">
    <property type="protein sequence ID" value="MFC5548375.1"/>
    <property type="molecule type" value="Genomic_DNA"/>
</dbReference>
<accession>A0ABW0RXM8</accession>
<dbReference type="Gene3D" id="2.40.170.20">
    <property type="entry name" value="TonB-dependent receptor, beta-barrel domain"/>
    <property type="match status" value="1"/>
</dbReference>
<dbReference type="InterPro" id="IPR037066">
    <property type="entry name" value="Plug_dom_sf"/>
</dbReference>
<dbReference type="CDD" id="cd01347">
    <property type="entry name" value="ligand_gated_channel"/>
    <property type="match status" value="1"/>
</dbReference>
<dbReference type="Proteomes" id="UP001596086">
    <property type="component" value="Unassembled WGS sequence"/>
</dbReference>
<dbReference type="RefSeq" id="WP_379769050.1">
    <property type="nucleotide sequence ID" value="NZ_JBHSMZ010000004.1"/>
</dbReference>
<dbReference type="SUPFAM" id="SSF56935">
    <property type="entry name" value="Porins"/>
    <property type="match status" value="1"/>
</dbReference>
<evidence type="ECO:0000256" key="11">
    <source>
        <dbReference type="RuleBase" id="RU003357"/>
    </source>
</evidence>
<keyword evidence="8 16" id="KW-0675">Receptor</keyword>
<keyword evidence="7 10" id="KW-0472">Membrane</keyword>
<keyword evidence="17" id="KW-1185">Reference proteome</keyword>
<evidence type="ECO:0000256" key="3">
    <source>
        <dbReference type="ARBA" id="ARBA00022448"/>
    </source>
</evidence>
<evidence type="ECO:0000256" key="13">
    <source>
        <dbReference type="SAM" id="SignalP"/>
    </source>
</evidence>
<evidence type="ECO:0000313" key="17">
    <source>
        <dbReference type="Proteomes" id="UP001596086"/>
    </source>
</evidence>
<evidence type="ECO:0000256" key="8">
    <source>
        <dbReference type="ARBA" id="ARBA00023170"/>
    </source>
</evidence>
<feature type="compositionally biased region" description="Basic and acidic residues" evidence="12">
    <location>
        <begin position="392"/>
        <end position="401"/>
    </location>
</feature>
<evidence type="ECO:0000313" key="16">
    <source>
        <dbReference type="EMBL" id="MFC5548375.1"/>
    </source>
</evidence>
<reference evidence="17" key="1">
    <citation type="journal article" date="2019" name="Int. J. Syst. Evol. Microbiol.">
        <title>The Global Catalogue of Microorganisms (GCM) 10K type strain sequencing project: providing services to taxonomists for standard genome sequencing and annotation.</title>
        <authorList>
            <consortium name="The Broad Institute Genomics Platform"/>
            <consortium name="The Broad Institute Genome Sequencing Center for Infectious Disease"/>
            <person name="Wu L."/>
            <person name="Ma J."/>
        </authorList>
    </citation>
    <scope>NUCLEOTIDE SEQUENCE [LARGE SCALE GENOMIC DNA]</scope>
    <source>
        <strain evidence="17">CGMCC 4.5798</strain>
    </source>
</reference>
<comment type="caution">
    <text evidence="16">The sequence shown here is derived from an EMBL/GenBank/DDBJ whole genome shotgun (WGS) entry which is preliminary data.</text>
</comment>
<evidence type="ECO:0000256" key="6">
    <source>
        <dbReference type="ARBA" id="ARBA00023077"/>
    </source>
</evidence>
<evidence type="ECO:0000256" key="12">
    <source>
        <dbReference type="SAM" id="MobiDB-lite"/>
    </source>
</evidence>
<feature type="compositionally biased region" description="Polar residues" evidence="12">
    <location>
        <begin position="381"/>
        <end position="391"/>
    </location>
</feature>
<keyword evidence="9 10" id="KW-0998">Cell outer membrane</keyword>
<evidence type="ECO:0000259" key="14">
    <source>
        <dbReference type="Pfam" id="PF00593"/>
    </source>
</evidence>
<keyword evidence="6 11" id="KW-0798">TonB box</keyword>
<dbReference type="Gene3D" id="2.170.130.10">
    <property type="entry name" value="TonB-dependent receptor, plug domain"/>
    <property type="match status" value="1"/>
</dbReference>
<dbReference type="Pfam" id="PF00593">
    <property type="entry name" value="TonB_dep_Rec_b-barrel"/>
    <property type="match status" value="1"/>
</dbReference>
<comment type="subcellular location">
    <subcellularLocation>
        <location evidence="1 10">Cell outer membrane</location>
        <topology evidence="1 10">Multi-pass membrane protein</topology>
    </subcellularLocation>
</comment>
<keyword evidence="5 10" id="KW-0812">Transmembrane</keyword>
<proteinExistence type="inferred from homology"/>
<gene>
    <name evidence="16" type="ORF">ACFPO9_07570</name>
</gene>
<evidence type="ECO:0000256" key="1">
    <source>
        <dbReference type="ARBA" id="ARBA00004571"/>
    </source>
</evidence>